<comment type="caution">
    <text evidence="1">The sequence shown here is derived from an EMBL/GenBank/DDBJ whole genome shotgun (WGS) entry which is preliminary data.</text>
</comment>
<evidence type="ECO:0008006" key="3">
    <source>
        <dbReference type="Google" id="ProtNLM"/>
    </source>
</evidence>
<organism evidence="1 2">
    <name type="scientific">Emticicia aquatilis</name>
    <dbReference type="NCBI Taxonomy" id="1537369"/>
    <lineage>
        <taxon>Bacteria</taxon>
        <taxon>Pseudomonadati</taxon>
        <taxon>Bacteroidota</taxon>
        <taxon>Cytophagia</taxon>
        <taxon>Cytophagales</taxon>
        <taxon>Leadbetterellaceae</taxon>
        <taxon>Emticicia</taxon>
    </lineage>
</organism>
<keyword evidence="2" id="KW-1185">Reference proteome</keyword>
<sequence>MSKSIAVYYQKLIKMWKTLIFCGMIFLLKTNSIFASGDPFPIGAKSWGIGNATVALADRNSVFNNPAGLGFLQENYVSTSYHARYNIAGLQTLSLSGNYNTKLANVGLGVERFGDKLYNEQKLGLAVGKSMNRVSLGLKVSYFQAAIENFAYKNTLLTEFGVMTKFSSKVQMGFHAYNLTGAKLFASQLIPTVLRLGVAFTPTKQILLVAEAEKNTELPTLIKAGIEYQIVKNFYLRTGLTSKLNNAHFGFGFQSKQFIFDYALSSHSALGFSNHLSISYQIGKSSNQ</sequence>
<accession>A0A916YVC0</accession>
<evidence type="ECO:0000313" key="1">
    <source>
        <dbReference type="EMBL" id="GGD62537.1"/>
    </source>
</evidence>
<dbReference type="Gene3D" id="2.40.160.60">
    <property type="entry name" value="Outer membrane protein transport protein (OMPP1/FadL/TodX)"/>
    <property type="match status" value="1"/>
</dbReference>
<name>A0A916YVC0_9BACT</name>
<dbReference type="SUPFAM" id="SSF56935">
    <property type="entry name" value="Porins"/>
    <property type="match status" value="1"/>
</dbReference>
<protein>
    <recommendedName>
        <fullName evidence="3">PorV/PorQ family protein</fullName>
    </recommendedName>
</protein>
<gene>
    <name evidence="1" type="ORF">GCM10011514_28310</name>
</gene>
<reference evidence="1" key="1">
    <citation type="journal article" date="2014" name="Int. J. Syst. Evol. Microbiol.">
        <title>Complete genome sequence of Corynebacterium casei LMG S-19264T (=DSM 44701T), isolated from a smear-ripened cheese.</title>
        <authorList>
            <consortium name="US DOE Joint Genome Institute (JGI-PGF)"/>
            <person name="Walter F."/>
            <person name="Albersmeier A."/>
            <person name="Kalinowski J."/>
            <person name="Ruckert C."/>
        </authorList>
    </citation>
    <scope>NUCLEOTIDE SEQUENCE</scope>
    <source>
        <strain evidence="1">CGMCC 1.15958</strain>
    </source>
</reference>
<evidence type="ECO:0000313" key="2">
    <source>
        <dbReference type="Proteomes" id="UP000609064"/>
    </source>
</evidence>
<dbReference type="AlphaFoldDB" id="A0A916YVC0"/>
<dbReference type="EMBL" id="BMKK01000005">
    <property type="protein sequence ID" value="GGD62537.1"/>
    <property type="molecule type" value="Genomic_DNA"/>
</dbReference>
<dbReference type="RefSeq" id="WP_188766759.1">
    <property type="nucleotide sequence ID" value="NZ_BMKK01000005.1"/>
</dbReference>
<dbReference type="Proteomes" id="UP000609064">
    <property type="component" value="Unassembled WGS sequence"/>
</dbReference>
<reference evidence="1" key="2">
    <citation type="submission" date="2020-09" db="EMBL/GenBank/DDBJ databases">
        <authorList>
            <person name="Sun Q."/>
            <person name="Zhou Y."/>
        </authorList>
    </citation>
    <scope>NUCLEOTIDE SEQUENCE</scope>
    <source>
        <strain evidence="1">CGMCC 1.15958</strain>
    </source>
</reference>
<proteinExistence type="predicted"/>